<dbReference type="Proteomes" id="UP000515124">
    <property type="component" value="Unplaced"/>
</dbReference>
<dbReference type="PANTHER" id="PTHR33784:SF10">
    <property type="entry name" value="F-BOX PROTEIN"/>
    <property type="match status" value="1"/>
</dbReference>
<protein>
    <submittedName>
        <fullName evidence="4">Uncharacterized protein LOC110751180</fullName>
    </submittedName>
</protein>
<name>A0A6P5S1L4_PRUAV</name>
<feature type="domain" description="F-box" evidence="1">
    <location>
        <begin position="5"/>
        <end position="35"/>
    </location>
</feature>
<gene>
    <name evidence="4" type="primary">LOC110751180</name>
</gene>
<dbReference type="Gramene" id="Pav_sc0000216.1_g990.1.br:mrna">
    <property type="protein sequence ID" value="Pav_sc0000216.1_g990.1.br:CDS:1"/>
    <property type="gene ID" value="Pav_sc0000216.1_g990.1.br"/>
</dbReference>
<dbReference type="Pfam" id="PF23310">
    <property type="entry name" value="TPR_27"/>
    <property type="match status" value="1"/>
</dbReference>
<dbReference type="Pfam" id="PF12937">
    <property type="entry name" value="F-box-like"/>
    <property type="match status" value="1"/>
</dbReference>
<evidence type="ECO:0000259" key="2">
    <source>
        <dbReference type="Pfam" id="PF23310"/>
    </source>
</evidence>
<evidence type="ECO:0000313" key="4">
    <source>
        <dbReference type="RefSeq" id="XP_021807306.1"/>
    </source>
</evidence>
<dbReference type="InterPro" id="IPR057136">
    <property type="entry name" value="At2g35280_TPR_dom"/>
</dbReference>
<dbReference type="AlphaFoldDB" id="A0A6P5S1L4"/>
<dbReference type="KEGG" id="pavi:110751180"/>
<proteinExistence type="predicted"/>
<dbReference type="InterPro" id="IPR036047">
    <property type="entry name" value="F-box-like_dom_sf"/>
</dbReference>
<dbReference type="RefSeq" id="XP_021807306.1">
    <property type="nucleotide sequence ID" value="XM_021951614.1"/>
</dbReference>
<dbReference type="Gene3D" id="1.20.1280.50">
    <property type="match status" value="1"/>
</dbReference>
<evidence type="ECO:0000259" key="1">
    <source>
        <dbReference type="Pfam" id="PF12937"/>
    </source>
</evidence>
<keyword evidence="3" id="KW-1185">Reference proteome</keyword>
<dbReference type="PANTHER" id="PTHR33784">
    <property type="entry name" value="OS05G0482100 PROTEIN"/>
    <property type="match status" value="1"/>
</dbReference>
<dbReference type="SUPFAM" id="SSF81383">
    <property type="entry name" value="F-box domain"/>
    <property type="match status" value="1"/>
</dbReference>
<evidence type="ECO:0000313" key="3">
    <source>
        <dbReference type="Proteomes" id="UP000515124"/>
    </source>
</evidence>
<sequence length="145" mass="16835">MARTFLPSEDLYSMARTCKLFQQMLNDPEVWRTMSVDKYQWHEDWYGFDEGKIVEFLQKCKEHINPEIIYREAFNDFFLLKDDEAVKNLQVAAMAGHMESSYIVSLLGLLNPSEGKEDAMDFLCHLNKTKKITGKHAGIQSCIDC</sequence>
<dbReference type="GeneID" id="110751180"/>
<organism evidence="3 4">
    <name type="scientific">Prunus avium</name>
    <name type="common">Cherry</name>
    <name type="synonym">Cerasus avium</name>
    <dbReference type="NCBI Taxonomy" id="42229"/>
    <lineage>
        <taxon>Eukaryota</taxon>
        <taxon>Viridiplantae</taxon>
        <taxon>Streptophyta</taxon>
        <taxon>Embryophyta</taxon>
        <taxon>Tracheophyta</taxon>
        <taxon>Spermatophyta</taxon>
        <taxon>Magnoliopsida</taxon>
        <taxon>eudicotyledons</taxon>
        <taxon>Gunneridae</taxon>
        <taxon>Pentapetalae</taxon>
        <taxon>rosids</taxon>
        <taxon>fabids</taxon>
        <taxon>Rosales</taxon>
        <taxon>Rosaceae</taxon>
        <taxon>Amygdaloideae</taxon>
        <taxon>Amygdaleae</taxon>
        <taxon>Prunus</taxon>
    </lineage>
</organism>
<feature type="domain" description="At2g35280-like TPR" evidence="2">
    <location>
        <begin position="52"/>
        <end position="131"/>
    </location>
</feature>
<dbReference type="InterPro" id="IPR001810">
    <property type="entry name" value="F-box_dom"/>
</dbReference>
<dbReference type="InterPro" id="IPR040338">
    <property type="entry name" value="At1g67623-like"/>
</dbReference>
<accession>A0A6P5S1L4</accession>
<reference evidence="4" key="1">
    <citation type="submission" date="2025-08" db="UniProtKB">
        <authorList>
            <consortium name="RefSeq"/>
        </authorList>
    </citation>
    <scope>IDENTIFICATION</scope>
</reference>